<proteinExistence type="inferred from homology"/>
<evidence type="ECO:0000256" key="11">
    <source>
        <dbReference type="ARBA" id="ARBA00022843"/>
    </source>
</evidence>
<accession>A0A1X7VHW9</accession>
<dbReference type="GO" id="GO:0003723">
    <property type="term" value="F:RNA binding"/>
    <property type="evidence" value="ECO:0007669"/>
    <property type="project" value="UniProtKB-UniRule"/>
</dbReference>
<keyword evidence="6" id="KW-0597">Phosphoprotein</keyword>
<dbReference type="AlphaFoldDB" id="A0A1X7VHW9"/>
<dbReference type="GO" id="GO:0006281">
    <property type="term" value="P:DNA repair"/>
    <property type="evidence" value="ECO:0007669"/>
    <property type="project" value="UniProtKB-KW"/>
</dbReference>
<evidence type="ECO:0000256" key="17">
    <source>
        <dbReference type="ARBA" id="ARBA00023187"/>
    </source>
</evidence>
<sequence>MEEDFKYQLEAQKVEASKKEDGGLATYTDPTDGTVYEWDPEKRAWFPKIDNTFLANYHASYGFYQPEEEKETEKKVEETASASKTETVEERGGGKTDGTSEPEPKKKKVNEPSWFDIDESHNTNVYVSGLPLDITLEEFAEHMTKCGIIMEDDDGDPKVKLYHDSDGQLKGDGLCCYLKIESVQLALDLLDESEIRGKKLSVKRAQFQMKGEYNPSLRKKKQNKKKAKGSKQERLLDWKERKGDGKPKFKHQRIVIFKHLFDPKEFEVDPTLITDIRDDLREECSKFGEVKKVLVFDRHVDGVASVAFKEFEPAEAAITAMNGRYYAGRQLEVFLWDGVTNYQIEETDKERELRLKQWEEYLQSGASKSKNDNGNTVSSETTGTTATEQSSFDNNNT</sequence>
<evidence type="ECO:0000256" key="9">
    <source>
        <dbReference type="ARBA" id="ARBA00022737"/>
    </source>
</evidence>
<feature type="domain" description="RRM" evidence="24">
    <location>
        <begin position="123"/>
        <end position="207"/>
    </location>
</feature>
<dbReference type="InterPro" id="IPR000504">
    <property type="entry name" value="RRM_dom"/>
</dbReference>
<keyword evidence="5" id="KW-1017">Isopeptide bond</keyword>
<dbReference type="eggNOG" id="KOG1548">
    <property type="taxonomic scope" value="Eukaryota"/>
</dbReference>
<evidence type="ECO:0000256" key="7">
    <source>
        <dbReference type="ARBA" id="ARBA00022664"/>
    </source>
</evidence>
<evidence type="ECO:0000256" key="14">
    <source>
        <dbReference type="ARBA" id="ARBA00023015"/>
    </source>
</evidence>
<feature type="compositionally biased region" description="Basic residues" evidence="23">
    <location>
        <begin position="217"/>
        <end position="229"/>
    </location>
</feature>
<feature type="region of interest" description="Disordered" evidence="23">
    <location>
        <begin position="213"/>
        <end position="233"/>
    </location>
</feature>
<evidence type="ECO:0000313" key="25">
    <source>
        <dbReference type="EnsemblMetazoa" id="Aqu2.1.39931_001"/>
    </source>
</evidence>
<keyword evidence="14" id="KW-0805">Transcription regulation</keyword>
<reference evidence="25" key="2">
    <citation type="submission" date="2017-05" db="UniProtKB">
        <authorList>
            <consortium name="EnsemblMetazoa"/>
        </authorList>
    </citation>
    <scope>IDENTIFICATION</scope>
</reference>
<dbReference type="InterPro" id="IPR034393">
    <property type="entry name" value="TatSF1-like"/>
</dbReference>
<evidence type="ECO:0000256" key="20">
    <source>
        <dbReference type="ARBA" id="ARBA00062124"/>
    </source>
</evidence>
<evidence type="ECO:0000256" key="22">
    <source>
        <dbReference type="PROSITE-ProRule" id="PRU00176"/>
    </source>
</evidence>
<evidence type="ECO:0000256" key="12">
    <source>
        <dbReference type="ARBA" id="ARBA00022884"/>
    </source>
</evidence>
<dbReference type="PANTHER" id="PTHR15608">
    <property type="entry name" value="SPLICING FACTOR U2AF-ASSOCIATED PROTEIN 2"/>
    <property type="match status" value="1"/>
</dbReference>
<evidence type="ECO:0000256" key="6">
    <source>
        <dbReference type="ARBA" id="ARBA00022553"/>
    </source>
</evidence>
<gene>
    <name evidence="25" type="primary">100639094</name>
</gene>
<keyword evidence="11" id="KW-0832">Ubl conjugation</keyword>
<dbReference type="FunCoup" id="A0A1X7VHW9">
    <property type="interactions" value="483"/>
</dbReference>
<feature type="compositionally biased region" description="Low complexity" evidence="23">
    <location>
        <begin position="376"/>
        <end position="391"/>
    </location>
</feature>
<dbReference type="GO" id="GO:0005694">
    <property type="term" value="C:chromosome"/>
    <property type="evidence" value="ECO:0007669"/>
    <property type="project" value="UniProtKB-SubCell"/>
</dbReference>
<keyword evidence="13" id="KW-0007">Acetylation</keyword>
<keyword evidence="10" id="KW-0227">DNA damage</keyword>
<dbReference type="KEGG" id="aqu:100639094"/>
<feature type="region of interest" description="Disordered" evidence="23">
    <location>
        <begin position="14"/>
        <end position="33"/>
    </location>
</feature>
<evidence type="ECO:0000256" key="4">
    <source>
        <dbReference type="ARBA" id="ARBA00022454"/>
    </source>
</evidence>
<dbReference type="Gene3D" id="3.30.70.330">
    <property type="match status" value="2"/>
</dbReference>
<dbReference type="EnsemblMetazoa" id="Aqu2.1.39931_001">
    <property type="protein sequence ID" value="Aqu2.1.39931_001"/>
    <property type="gene ID" value="Aqu2.1.39931"/>
</dbReference>
<feature type="region of interest" description="Disordered" evidence="23">
    <location>
        <begin position="365"/>
        <end position="397"/>
    </location>
</feature>
<reference evidence="26" key="1">
    <citation type="journal article" date="2010" name="Nature">
        <title>The Amphimedon queenslandica genome and the evolution of animal complexity.</title>
        <authorList>
            <person name="Srivastava M."/>
            <person name="Simakov O."/>
            <person name="Chapman J."/>
            <person name="Fahey B."/>
            <person name="Gauthier M.E."/>
            <person name="Mitros T."/>
            <person name="Richards G.S."/>
            <person name="Conaco C."/>
            <person name="Dacre M."/>
            <person name="Hellsten U."/>
            <person name="Larroux C."/>
            <person name="Putnam N.H."/>
            <person name="Stanke M."/>
            <person name="Adamska M."/>
            <person name="Darling A."/>
            <person name="Degnan S.M."/>
            <person name="Oakley T.H."/>
            <person name="Plachetzki D.C."/>
            <person name="Zhai Y."/>
            <person name="Adamski M."/>
            <person name="Calcino A."/>
            <person name="Cummins S.F."/>
            <person name="Goodstein D.M."/>
            <person name="Harris C."/>
            <person name="Jackson D.J."/>
            <person name="Leys S.P."/>
            <person name="Shu S."/>
            <person name="Woodcroft B.J."/>
            <person name="Vervoort M."/>
            <person name="Kosik K.S."/>
            <person name="Manning G."/>
            <person name="Degnan B.M."/>
            <person name="Rokhsar D.S."/>
        </authorList>
    </citation>
    <scope>NUCLEOTIDE SEQUENCE [LARGE SCALE GENOMIC DNA]</scope>
</reference>
<comment type="similarity">
    <text evidence="3">Belongs to the HTATSF1 family.</text>
</comment>
<dbReference type="SMART" id="SM00360">
    <property type="entry name" value="RRM"/>
    <property type="match status" value="2"/>
</dbReference>
<evidence type="ECO:0000256" key="19">
    <source>
        <dbReference type="ARBA" id="ARBA00023242"/>
    </source>
</evidence>
<comment type="subcellular location">
    <subcellularLocation>
        <location evidence="2">Chromosome</location>
    </subcellularLocation>
    <subcellularLocation>
        <location evidence="1">Nucleus</location>
    </subcellularLocation>
</comment>
<feature type="region of interest" description="Disordered" evidence="23">
    <location>
        <begin position="65"/>
        <end position="114"/>
    </location>
</feature>
<evidence type="ECO:0000256" key="1">
    <source>
        <dbReference type="ARBA" id="ARBA00004123"/>
    </source>
</evidence>
<dbReference type="InterPro" id="IPR012677">
    <property type="entry name" value="Nucleotide-bd_a/b_plait_sf"/>
</dbReference>
<keyword evidence="17" id="KW-0508">mRNA splicing</keyword>
<dbReference type="EnsemblMetazoa" id="XM_019993095.1">
    <property type="protein sequence ID" value="XP_019848654.1"/>
    <property type="gene ID" value="LOC100639094"/>
</dbReference>
<dbReference type="InterPro" id="IPR035979">
    <property type="entry name" value="RBD_domain_sf"/>
</dbReference>
<evidence type="ECO:0000256" key="16">
    <source>
        <dbReference type="ARBA" id="ARBA00023163"/>
    </source>
</evidence>
<dbReference type="PROSITE" id="PS50102">
    <property type="entry name" value="RRM"/>
    <property type="match status" value="2"/>
</dbReference>
<keyword evidence="12 22" id="KW-0694">RNA-binding</keyword>
<evidence type="ECO:0000256" key="3">
    <source>
        <dbReference type="ARBA" id="ARBA00007747"/>
    </source>
</evidence>
<keyword evidence="18" id="KW-0234">DNA repair</keyword>
<keyword evidence="16" id="KW-0804">Transcription</keyword>
<dbReference type="CDD" id="cd12282">
    <property type="entry name" value="RRM2_TatSF1_like"/>
    <property type="match status" value="1"/>
</dbReference>
<dbReference type="GO" id="GO:0005686">
    <property type="term" value="C:U2 snRNP"/>
    <property type="evidence" value="ECO:0007669"/>
    <property type="project" value="TreeGrafter"/>
</dbReference>
<dbReference type="Pfam" id="PF00076">
    <property type="entry name" value="RRM_1"/>
    <property type="match status" value="2"/>
</dbReference>
<evidence type="ECO:0000259" key="24">
    <source>
        <dbReference type="PROSITE" id="PS50102"/>
    </source>
</evidence>
<evidence type="ECO:0000256" key="18">
    <source>
        <dbReference type="ARBA" id="ARBA00023204"/>
    </source>
</evidence>
<organism evidence="25">
    <name type="scientific">Amphimedon queenslandica</name>
    <name type="common">Sponge</name>
    <dbReference type="NCBI Taxonomy" id="400682"/>
    <lineage>
        <taxon>Eukaryota</taxon>
        <taxon>Metazoa</taxon>
        <taxon>Porifera</taxon>
        <taxon>Demospongiae</taxon>
        <taxon>Heteroscleromorpha</taxon>
        <taxon>Haplosclerida</taxon>
        <taxon>Niphatidae</taxon>
        <taxon>Amphimedon</taxon>
    </lineage>
</organism>
<dbReference type="PANTHER" id="PTHR15608:SF0">
    <property type="entry name" value="HIV TAT-SPECIFIC FACTOR 1"/>
    <property type="match status" value="1"/>
</dbReference>
<dbReference type="OrthoDB" id="10258585at2759"/>
<dbReference type="GO" id="GO:0005684">
    <property type="term" value="C:U2-type spliceosomal complex"/>
    <property type="evidence" value="ECO:0007669"/>
    <property type="project" value="TreeGrafter"/>
</dbReference>
<evidence type="ECO:0000256" key="2">
    <source>
        <dbReference type="ARBA" id="ARBA00004286"/>
    </source>
</evidence>
<keyword evidence="9" id="KW-0677">Repeat</keyword>
<dbReference type="SUPFAM" id="SSF54928">
    <property type="entry name" value="RNA-binding domain, RBD"/>
    <property type="match status" value="1"/>
</dbReference>
<keyword evidence="26" id="KW-1185">Reference proteome</keyword>
<keyword evidence="8" id="KW-0747">Spliceosome</keyword>
<dbReference type="InterPro" id="IPR034392">
    <property type="entry name" value="TatSF1-like_RRM1"/>
</dbReference>
<evidence type="ECO:0000256" key="23">
    <source>
        <dbReference type="SAM" id="MobiDB-lite"/>
    </source>
</evidence>
<dbReference type="FunFam" id="3.30.70.330:FF:000105">
    <property type="entry name" value="HIV Tat-specific factor 1 homolog"/>
    <property type="match status" value="1"/>
</dbReference>
<keyword evidence="15" id="KW-0010">Activator</keyword>
<dbReference type="Proteomes" id="UP000007879">
    <property type="component" value="Unassembled WGS sequence"/>
</dbReference>
<dbReference type="InParanoid" id="A0A1X7VHW9"/>
<comment type="subunit">
    <text evidence="20">Component of the 17S U2 SnRNP complex, a ribonucleoprotein complex that contains small nuclear RNA (snRNA) U2 and a number of specific proteins. Within the 17S U2 SnRNP complex, interacts (via UHM region) directly with SF3B1. Component of a complex which is at least composed of HTATSF1/Tat-SF1, the P-TEFb complex components CDK9 and CCNT1, RNA polymerase II, SUPT5H, and NCL/nucleolin. Interacts with GTF2F2/RAP30 and POLR2A. Interacts with TCERG1/CA150. Interacts with (poly-ADP-ribosylated) RPA1; promoting HTATSF1 recruitment to DNA damage sites. Interacts (when phosphorylated) with TOPBP1; promoting recruitment of TOPBP1 to DNA damage sites during S-phase.</text>
</comment>
<keyword evidence="19" id="KW-0539">Nucleus</keyword>
<evidence type="ECO:0000256" key="15">
    <source>
        <dbReference type="ARBA" id="ARBA00023159"/>
    </source>
</evidence>
<dbReference type="FunFam" id="3.30.70.330:FF:000202">
    <property type="entry name" value="HIV Tat-specific factor 1"/>
    <property type="match status" value="1"/>
</dbReference>
<evidence type="ECO:0000313" key="26">
    <source>
        <dbReference type="Proteomes" id="UP000007879"/>
    </source>
</evidence>
<feature type="compositionally biased region" description="Polar residues" evidence="23">
    <location>
        <begin position="365"/>
        <end position="375"/>
    </location>
</feature>
<evidence type="ECO:0000256" key="8">
    <source>
        <dbReference type="ARBA" id="ARBA00022728"/>
    </source>
</evidence>
<dbReference type="CDD" id="cd12281">
    <property type="entry name" value="RRM1_TatSF1_like"/>
    <property type="match status" value="1"/>
</dbReference>
<feature type="domain" description="RRM" evidence="24">
    <location>
        <begin position="253"/>
        <end position="333"/>
    </location>
</feature>
<dbReference type="GO" id="GO:0000398">
    <property type="term" value="P:mRNA splicing, via spliceosome"/>
    <property type="evidence" value="ECO:0007669"/>
    <property type="project" value="InterPro"/>
</dbReference>
<evidence type="ECO:0000256" key="13">
    <source>
        <dbReference type="ARBA" id="ARBA00022990"/>
    </source>
</evidence>
<keyword evidence="4" id="KW-0158">Chromosome</keyword>
<evidence type="ECO:0000256" key="21">
    <source>
        <dbReference type="ARBA" id="ARBA00073773"/>
    </source>
</evidence>
<protein>
    <recommendedName>
        <fullName evidence="21">17S U2 SnRNP complex component HTATSF1</fullName>
    </recommendedName>
</protein>
<dbReference type="STRING" id="400682.A0A1X7VHW9"/>
<name>A0A1X7VHW9_AMPQE</name>
<evidence type="ECO:0000256" key="5">
    <source>
        <dbReference type="ARBA" id="ARBA00022499"/>
    </source>
</evidence>
<keyword evidence="7" id="KW-0507">mRNA processing</keyword>
<evidence type="ECO:0000256" key="10">
    <source>
        <dbReference type="ARBA" id="ARBA00022763"/>
    </source>
</evidence>